<sequence>MAMFTYGTTATTLEIDDRQLAHLQHTIAQRFRRQESLLLTFLIEQGGSRRRRTVWLSPASPLEFDYDADASQSLNRTWLEELMQQSYSVNGIVLAQEPGNDASFATARATDSRESLAPVTALG</sequence>
<protein>
    <recommendedName>
        <fullName evidence="2">DUF7882 domain-containing protein</fullName>
    </recommendedName>
</protein>
<proteinExistence type="predicted"/>
<reference evidence="3 4" key="1">
    <citation type="submission" date="2018-12" db="EMBL/GenBank/DDBJ databases">
        <authorList>
            <person name="Li F."/>
        </authorList>
    </citation>
    <scope>NUCLEOTIDE SEQUENCE [LARGE SCALE GENOMIC DNA]</scope>
    <source>
        <strain evidence="3 4">8H24J-4-2</strain>
    </source>
</reference>
<dbReference type="Pfam" id="PF25355">
    <property type="entry name" value="DUF7882"/>
    <property type="match status" value="1"/>
</dbReference>
<gene>
    <name evidence="3" type="ORF">ELQ92_05735</name>
</gene>
<organism evidence="3 4">
    <name type="scientific">Labedella populi</name>
    <dbReference type="NCBI Taxonomy" id="2498850"/>
    <lineage>
        <taxon>Bacteria</taxon>
        <taxon>Bacillati</taxon>
        <taxon>Actinomycetota</taxon>
        <taxon>Actinomycetes</taxon>
        <taxon>Micrococcales</taxon>
        <taxon>Microbacteriaceae</taxon>
        <taxon>Labedella</taxon>
    </lineage>
</organism>
<accession>A0A444QC55</accession>
<dbReference type="RefSeq" id="WP_128498069.1">
    <property type="nucleotide sequence ID" value="NZ_RZNC01000002.1"/>
</dbReference>
<feature type="region of interest" description="Disordered" evidence="1">
    <location>
        <begin position="104"/>
        <end position="123"/>
    </location>
</feature>
<evidence type="ECO:0000313" key="4">
    <source>
        <dbReference type="Proteomes" id="UP000288603"/>
    </source>
</evidence>
<evidence type="ECO:0000256" key="1">
    <source>
        <dbReference type="SAM" id="MobiDB-lite"/>
    </source>
</evidence>
<evidence type="ECO:0000313" key="3">
    <source>
        <dbReference type="EMBL" id="RWZ64270.1"/>
    </source>
</evidence>
<name>A0A444QC55_9MICO</name>
<dbReference type="EMBL" id="RZNC01000002">
    <property type="protein sequence ID" value="RWZ64270.1"/>
    <property type="molecule type" value="Genomic_DNA"/>
</dbReference>
<dbReference type="OrthoDB" id="5123855at2"/>
<comment type="caution">
    <text evidence="3">The sequence shown here is derived from an EMBL/GenBank/DDBJ whole genome shotgun (WGS) entry which is preliminary data.</text>
</comment>
<dbReference type="AlphaFoldDB" id="A0A444QC55"/>
<feature type="domain" description="DUF7882" evidence="2">
    <location>
        <begin position="1"/>
        <end position="97"/>
    </location>
</feature>
<evidence type="ECO:0000259" key="2">
    <source>
        <dbReference type="Pfam" id="PF25355"/>
    </source>
</evidence>
<keyword evidence="4" id="KW-1185">Reference proteome</keyword>
<dbReference type="Proteomes" id="UP000288603">
    <property type="component" value="Unassembled WGS sequence"/>
</dbReference>
<dbReference type="InterPro" id="IPR057204">
    <property type="entry name" value="DUF7882"/>
</dbReference>